<evidence type="ECO:0000313" key="8">
    <source>
        <dbReference type="Proteomes" id="UP000278351"/>
    </source>
</evidence>
<feature type="transmembrane region" description="Helical" evidence="5">
    <location>
        <begin position="263"/>
        <end position="286"/>
    </location>
</feature>
<feature type="transmembrane region" description="Helical" evidence="5">
    <location>
        <begin position="201"/>
        <end position="220"/>
    </location>
</feature>
<protein>
    <submittedName>
        <fullName evidence="7">MFS transporter</fullName>
    </submittedName>
</protein>
<dbReference type="RefSeq" id="WP_123848578.1">
    <property type="nucleotide sequence ID" value="NZ_RPDH01000002.1"/>
</dbReference>
<dbReference type="PANTHER" id="PTHR23514">
    <property type="entry name" value="BYPASS OF STOP CODON PROTEIN 6"/>
    <property type="match status" value="1"/>
</dbReference>
<dbReference type="GO" id="GO:0016020">
    <property type="term" value="C:membrane"/>
    <property type="evidence" value="ECO:0007669"/>
    <property type="project" value="UniProtKB-SubCell"/>
</dbReference>
<dbReference type="Pfam" id="PF07690">
    <property type="entry name" value="MFS_1"/>
    <property type="match status" value="1"/>
</dbReference>
<evidence type="ECO:0000256" key="3">
    <source>
        <dbReference type="ARBA" id="ARBA00022989"/>
    </source>
</evidence>
<evidence type="ECO:0000256" key="2">
    <source>
        <dbReference type="ARBA" id="ARBA00022692"/>
    </source>
</evidence>
<dbReference type="InterPro" id="IPR011701">
    <property type="entry name" value="MFS"/>
</dbReference>
<accession>A0A3N4PP95</accession>
<dbReference type="GO" id="GO:0022857">
    <property type="term" value="F:transmembrane transporter activity"/>
    <property type="evidence" value="ECO:0007669"/>
    <property type="project" value="InterPro"/>
</dbReference>
<dbReference type="InterPro" id="IPR036259">
    <property type="entry name" value="MFS_trans_sf"/>
</dbReference>
<feature type="transmembrane region" description="Helical" evidence="5">
    <location>
        <begin position="42"/>
        <end position="66"/>
    </location>
</feature>
<evidence type="ECO:0000259" key="6">
    <source>
        <dbReference type="PROSITE" id="PS50850"/>
    </source>
</evidence>
<evidence type="ECO:0000256" key="4">
    <source>
        <dbReference type="ARBA" id="ARBA00023136"/>
    </source>
</evidence>
<feature type="transmembrane region" description="Helical" evidence="5">
    <location>
        <begin position="163"/>
        <end position="180"/>
    </location>
</feature>
<dbReference type="OrthoDB" id="9809599at2"/>
<reference evidence="7 8" key="1">
    <citation type="submission" date="2018-11" db="EMBL/GenBank/DDBJ databases">
        <title>Chitinophaga lutea sp.nov., isolate from arsenic contaminated soil.</title>
        <authorList>
            <person name="Zong Y."/>
        </authorList>
    </citation>
    <scope>NUCLEOTIDE SEQUENCE [LARGE SCALE GENOMIC DNA]</scope>
    <source>
        <strain evidence="7 8">ZY74</strain>
    </source>
</reference>
<feature type="domain" description="Major facilitator superfamily (MFS) profile" evidence="6">
    <location>
        <begin position="201"/>
        <end position="380"/>
    </location>
</feature>
<dbReference type="SUPFAM" id="SSF103473">
    <property type="entry name" value="MFS general substrate transporter"/>
    <property type="match status" value="1"/>
</dbReference>
<dbReference type="PROSITE" id="PS50850">
    <property type="entry name" value="MFS"/>
    <property type="match status" value="1"/>
</dbReference>
<gene>
    <name evidence="7" type="ORF">EGT74_21645</name>
</gene>
<organism evidence="7 8">
    <name type="scientific">Chitinophaga lutea</name>
    <dbReference type="NCBI Taxonomy" id="2488634"/>
    <lineage>
        <taxon>Bacteria</taxon>
        <taxon>Pseudomonadati</taxon>
        <taxon>Bacteroidota</taxon>
        <taxon>Chitinophagia</taxon>
        <taxon>Chitinophagales</taxon>
        <taxon>Chitinophagaceae</taxon>
        <taxon>Chitinophaga</taxon>
    </lineage>
</organism>
<feature type="transmembrane region" description="Helical" evidence="5">
    <location>
        <begin position="240"/>
        <end position="256"/>
    </location>
</feature>
<dbReference type="Proteomes" id="UP000278351">
    <property type="component" value="Unassembled WGS sequence"/>
</dbReference>
<keyword evidence="2 5" id="KW-0812">Transmembrane</keyword>
<feature type="transmembrane region" description="Helical" evidence="5">
    <location>
        <begin position="73"/>
        <end position="91"/>
    </location>
</feature>
<dbReference type="AlphaFoldDB" id="A0A3N4PP95"/>
<keyword evidence="4 5" id="KW-0472">Membrane</keyword>
<keyword evidence="8" id="KW-1185">Reference proteome</keyword>
<feature type="transmembrane region" description="Helical" evidence="5">
    <location>
        <begin position="136"/>
        <end position="157"/>
    </location>
</feature>
<feature type="transmembrane region" description="Helical" evidence="5">
    <location>
        <begin position="292"/>
        <end position="311"/>
    </location>
</feature>
<feature type="transmembrane region" description="Helical" evidence="5">
    <location>
        <begin position="353"/>
        <end position="371"/>
    </location>
</feature>
<feature type="transmembrane region" description="Helical" evidence="5">
    <location>
        <begin position="323"/>
        <end position="347"/>
    </location>
</feature>
<sequence length="380" mass="39967">MANKWQVRLAVSAFFFLNGLCFASWASRIPAIQASLHLTEAALGAVLFCIPVGSLASLPFSGWLITRTGSRQVMIAASLLYIAALNGIGIAPNAYALGAVLFCFGFIGNMGNISINTQAVGVEGLFGQTIMSSFHATWSMAGFAGALIGTLMASLRVPPATHFAYVGLAALLIVLAAFRFTMRQERRYNNQQPVFVKPDKFLIRLGVIAFCCMICEGTMYEWSGVYFAKVVKADPGLVTVGYTAFTLATTSGRFVGDWLARRYGIAGMLLASGILTAAGLLLAVLFPMISTSAAGFFLVGLGVSTVIPLVYSEAGKSTTMAPGMALAAVSSVGFLGFLTGPPVIGFIAQAAGLRASFTLIAAIGLMITFLAKRKPAKDTL</sequence>
<comment type="subcellular location">
    <subcellularLocation>
        <location evidence="1">Membrane</location>
        <topology evidence="1">Multi-pass membrane protein</topology>
    </subcellularLocation>
</comment>
<dbReference type="CDD" id="cd17393">
    <property type="entry name" value="MFS_MosC_like"/>
    <property type="match status" value="1"/>
</dbReference>
<dbReference type="PANTHER" id="PTHR23514:SF13">
    <property type="entry name" value="INNER MEMBRANE PROTEIN YBJJ"/>
    <property type="match status" value="1"/>
</dbReference>
<dbReference type="EMBL" id="RPDH01000002">
    <property type="protein sequence ID" value="RPE09585.1"/>
    <property type="molecule type" value="Genomic_DNA"/>
</dbReference>
<evidence type="ECO:0000256" key="1">
    <source>
        <dbReference type="ARBA" id="ARBA00004141"/>
    </source>
</evidence>
<dbReference type="InterPro" id="IPR020846">
    <property type="entry name" value="MFS_dom"/>
</dbReference>
<feature type="transmembrane region" description="Helical" evidence="5">
    <location>
        <begin position="97"/>
        <end position="115"/>
    </location>
</feature>
<dbReference type="Gene3D" id="1.20.1250.20">
    <property type="entry name" value="MFS general substrate transporter like domains"/>
    <property type="match status" value="2"/>
</dbReference>
<evidence type="ECO:0000256" key="5">
    <source>
        <dbReference type="SAM" id="Phobius"/>
    </source>
</evidence>
<evidence type="ECO:0000313" key="7">
    <source>
        <dbReference type="EMBL" id="RPE09585.1"/>
    </source>
</evidence>
<keyword evidence="3 5" id="KW-1133">Transmembrane helix</keyword>
<name>A0A3N4PP95_9BACT</name>
<dbReference type="InterPro" id="IPR051788">
    <property type="entry name" value="MFS_Transporter"/>
</dbReference>
<proteinExistence type="predicted"/>
<comment type="caution">
    <text evidence="7">The sequence shown here is derived from an EMBL/GenBank/DDBJ whole genome shotgun (WGS) entry which is preliminary data.</text>
</comment>